<comment type="caution">
    <text evidence="1">The sequence shown here is derived from an EMBL/GenBank/DDBJ whole genome shotgun (WGS) entry which is preliminary data.</text>
</comment>
<organism evidence="1 2">
    <name type="scientific">Hypsizygus marmoreus</name>
    <name type="common">White beech mushroom</name>
    <name type="synonym">Agaricus marmoreus</name>
    <dbReference type="NCBI Taxonomy" id="39966"/>
    <lineage>
        <taxon>Eukaryota</taxon>
        <taxon>Fungi</taxon>
        <taxon>Dikarya</taxon>
        <taxon>Basidiomycota</taxon>
        <taxon>Agaricomycotina</taxon>
        <taxon>Agaricomycetes</taxon>
        <taxon>Agaricomycetidae</taxon>
        <taxon>Agaricales</taxon>
        <taxon>Tricholomatineae</taxon>
        <taxon>Lyophyllaceae</taxon>
        <taxon>Hypsizygus</taxon>
    </lineage>
</organism>
<dbReference type="Proteomes" id="UP000076154">
    <property type="component" value="Unassembled WGS sequence"/>
</dbReference>
<keyword evidence="2" id="KW-1185">Reference proteome</keyword>
<dbReference type="OrthoDB" id="37659at2759"/>
<sequence>MAEILPNMGRPADVYEPLNVDHLYRDPVAPLPVYLVVWGGDRNVPPQDRHWAIVWKVGVGSTGADVHRQLEVVRELGPTGELDHLTNWGPKTRTSDSQTMTATFVPIGVFSYQQRQWLEQLASAEPVLKPNGWWNCQHWVVSILVKCIQGNLLSRPHVEAVLAKAGWTAPLMF</sequence>
<evidence type="ECO:0000313" key="2">
    <source>
        <dbReference type="Proteomes" id="UP000076154"/>
    </source>
</evidence>
<protein>
    <submittedName>
        <fullName evidence="1">Uncharacterized protein</fullName>
    </submittedName>
</protein>
<dbReference type="InParanoid" id="A0A369JFG7"/>
<accession>A0A369JFG7</accession>
<dbReference type="EMBL" id="LUEZ02000056">
    <property type="protein sequence ID" value="RDB20891.1"/>
    <property type="molecule type" value="Genomic_DNA"/>
</dbReference>
<proteinExistence type="predicted"/>
<reference evidence="1" key="1">
    <citation type="submission" date="2018-04" db="EMBL/GenBank/DDBJ databases">
        <title>Whole genome sequencing of Hypsizygus marmoreus.</title>
        <authorList>
            <person name="Choi I.-G."/>
            <person name="Min B."/>
            <person name="Kim J.-G."/>
            <person name="Kim S."/>
            <person name="Oh Y.-L."/>
            <person name="Kong W.-S."/>
            <person name="Park H."/>
            <person name="Jeong J."/>
            <person name="Song E.-S."/>
        </authorList>
    </citation>
    <scope>NUCLEOTIDE SEQUENCE [LARGE SCALE GENOMIC DNA]</scope>
    <source>
        <strain evidence="1">51987-8</strain>
    </source>
</reference>
<dbReference type="AlphaFoldDB" id="A0A369JFG7"/>
<gene>
    <name evidence="1" type="ORF">Hypma_011985</name>
</gene>
<evidence type="ECO:0000313" key="1">
    <source>
        <dbReference type="EMBL" id="RDB20891.1"/>
    </source>
</evidence>
<name>A0A369JFG7_HYPMA</name>